<reference evidence="4" key="1">
    <citation type="submission" date="2025-08" db="UniProtKB">
        <authorList>
            <consortium name="RefSeq"/>
        </authorList>
    </citation>
    <scope>IDENTIFICATION</scope>
    <source>
        <tissue evidence="4">Stem</tissue>
    </source>
</reference>
<organism evidence="3 4">
    <name type="scientific">Cucumis melo</name>
    <name type="common">Muskmelon</name>
    <dbReference type="NCBI Taxonomy" id="3656"/>
    <lineage>
        <taxon>Eukaryota</taxon>
        <taxon>Viridiplantae</taxon>
        <taxon>Streptophyta</taxon>
        <taxon>Embryophyta</taxon>
        <taxon>Tracheophyta</taxon>
        <taxon>Spermatophyta</taxon>
        <taxon>Magnoliopsida</taxon>
        <taxon>eudicotyledons</taxon>
        <taxon>Gunneridae</taxon>
        <taxon>Pentapetalae</taxon>
        <taxon>rosids</taxon>
        <taxon>fabids</taxon>
        <taxon>Cucurbitales</taxon>
        <taxon>Cucurbitaceae</taxon>
        <taxon>Benincaseae</taxon>
        <taxon>Cucumis</taxon>
    </lineage>
</organism>
<dbReference type="Proteomes" id="UP001652600">
    <property type="component" value="Chromosome 4"/>
</dbReference>
<sequence>MLQMCGPTGIGFLYGKIDLLFAMPPFLDGGDFLTIPHLHNLVPDLKLGRLQLEKQLVWELLLIIYLGSKCKKFIVTKKNWRIIYMKTFVQFLTFGYMAQRNLDFSVFINYLIKQRFHGLHFFYVIIDVYIVDTYLPLFFSIQSLKFPGIKIIVTR</sequence>
<gene>
    <name evidence="4" type="primary">LOC127148980</name>
</gene>
<feature type="domain" description="Aminotransferase class V" evidence="2">
    <location>
        <begin position="4"/>
        <end position="40"/>
    </location>
</feature>
<evidence type="ECO:0000313" key="3">
    <source>
        <dbReference type="Proteomes" id="UP001652600"/>
    </source>
</evidence>
<dbReference type="GeneID" id="127148980"/>
<dbReference type="RefSeq" id="XP_050939374.1">
    <property type="nucleotide sequence ID" value="XM_051083417.1"/>
</dbReference>
<evidence type="ECO:0000259" key="2">
    <source>
        <dbReference type="Pfam" id="PF00266"/>
    </source>
</evidence>
<feature type="transmembrane region" description="Helical" evidence="1">
    <location>
        <begin position="82"/>
        <end position="99"/>
    </location>
</feature>
<feature type="transmembrane region" description="Helical" evidence="1">
    <location>
        <begin position="119"/>
        <end position="141"/>
    </location>
</feature>
<dbReference type="Pfam" id="PF00266">
    <property type="entry name" value="Aminotran_5"/>
    <property type="match status" value="1"/>
</dbReference>
<proteinExistence type="predicted"/>
<keyword evidence="3" id="KW-1185">Reference proteome</keyword>
<dbReference type="InterPro" id="IPR015421">
    <property type="entry name" value="PyrdxlP-dep_Trfase_major"/>
</dbReference>
<keyword evidence="1" id="KW-1133">Transmembrane helix</keyword>
<name>A0ABM3KNL8_CUCME</name>
<evidence type="ECO:0000313" key="4">
    <source>
        <dbReference type="RefSeq" id="XP_050939374.1"/>
    </source>
</evidence>
<protein>
    <submittedName>
        <fullName evidence="4">Uncharacterized protein LOC127148980</fullName>
    </submittedName>
</protein>
<keyword evidence="1" id="KW-0812">Transmembrane</keyword>
<evidence type="ECO:0000256" key="1">
    <source>
        <dbReference type="SAM" id="Phobius"/>
    </source>
</evidence>
<dbReference type="Gene3D" id="3.40.640.10">
    <property type="entry name" value="Type I PLP-dependent aspartate aminotransferase-like (Major domain)"/>
    <property type="match status" value="1"/>
</dbReference>
<keyword evidence="1" id="KW-0472">Membrane</keyword>
<dbReference type="InterPro" id="IPR000192">
    <property type="entry name" value="Aminotrans_V_dom"/>
</dbReference>
<accession>A0ABM3KNL8</accession>